<gene>
    <name evidence="2" type="ORF">Ate02nite_53770</name>
</gene>
<organism evidence="2 3">
    <name type="scientific">Paractinoplanes tereljensis</name>
    <dbReference type="NCBI Taxonomy" id="571912"/>
    <lineage>
        <taxon>Bacteria</taxon>
        <taxon>Bacillati</taxon>
        <taxon>Actinomycetota</taxon>
        <taxon>Actinomycetes</taxon>
        <taxon>Micromonosporales</taxon>
        <taxon>Micromonosporaceae</taxon>
        <taxon>Paractinoplanes</taxon>
    </lineage>
</organism>
<dbReference type="Proteomes" id="UP000623608">
    <property type="component" value="Unassembled WGS sequence"/>
</dbReference>
<proteinExistence type="predicted"/>
<feature type="transmembrane region" description="Helical" evidence="1">
    <location>
        <begin position="37"/>
        <end position="57"/>
    </location>
</feature>
<comment type="caution">
    <text evidence="2">The sequence shown here is derived from an EMBL/GenBank/DDBJ whole genome shotgun (WGS) entry which is preliminary data.</text>
</comment>
<sequence>MFGLMIGAVAVAWGVVIAMLDQPGAFSGRHLNRLCTALLIGCAVVTVTGGVAAATIYR</sequence>
<dbReference type="AlphaFoldDB" id="A0A919NS96"/>
<dbReference type="EMBL" id="BOMY01000034">
    <property type="protein sequence ID" value="GIF22647.1"/>
    <property type="molecule type" value="Genomic_DNA"/>
</dbReference>
<evidence type="ECO:0000313" key="3">
    <source>
        <dbReference type="Proteomes" id="UP000623608"/>
    </source>
</evidence>
<evidence type="ECO:0000256" key="1">
    <source>
        <dbReference type="SAM" id="Phobius"/>
    </source>
</evidence>
<keyword evidence="1" id="KW-1133">Transmembrane helix</keyword>
<accession>A0A919NS96</accession>
<name>A0A919NS96_9ACTN</name>
<reference evidence="2" key="1">
    <citation type="submission" date="2021-01" db="EMBL/GenBank/DDBJ databases">
        <title>Whole genome shotgun sequence of Actinoplanes tereljensis NBRC 105297.</title>
        <authorList>
            <person name="Komaki H."/>
            <person name="Tamura T."/>
        </authorList>
    </citation>
    <scope>NUCLEOTIDE SEQUENCE</scope>
    <source>
        <strain evidence="2">NBRC 105297</strain>
    </source>
</reference>
<keyword evidence="1" id="KW-0812">Transmembrane</keyword>
<keyword evidence="1" id="KW-0472">Membrane</keyword>
<evidence type="ECO:0000313" key="2">
    <source>
        <dbReference type="EMBL" id="GIF22647.1"/>
    </source>
</evidence>
<protein>
    <submittedName>
        <fullName evidence="2">Uncharacterized protein</fullName>
    </submittedName>
</protein>
<keyword evidence="3" id="KW-1185">Reference proteome</keyword>